<dbReference type="Pfam" id="PF01636">
    <property type="entry name" value="APH"/>
    <property type="match status" value="1"/>
</dbReference>
<feature type="region of interest" description="Disordered" evidence="1">
    <location>
        <begin position="1"/>
        <end position="30"/>
    </location>
</feature>
<dbReference type="SUPFAM" id="SSF56112">
    <property type="entry name" value="Protein kinase-like (PK-like)"/>
    <property type="match status" value="1"/>
</dbReference>
<dbReference type="PANTHER" id="PTHR21310">
    <property type="entry name" value="AMINOGLYCOSIDE PHOSPHOTRANSFERASE-RELATED-RELATED"/>
    <property type="match status" value="1"/>
</dbReference>
<gene>
    <name evidence="3" type="ORF">BKA15_003965</name>
</gene>
<sequence>MNTTPRSSSPPLRSPEQLRGDPGKSEPVPTPQLAEAEIRALAERALGVPVSATAPLAGSVGNQNLRLDTERGRFSIKLAAESELAGERWGLERAAEAGVPVPRVAAAGELGGDRGFMITGWVPGGPATVADTEALVEAGRAIRRYHEVGGPGYGLADVEAGAARGRFGSWAERLADIVAKTEPLVRHGVITAELADGFRAAVDDHADAIAYDGEGVLLHCDLKPAHLFVADGRLSSIIDWGDTSYGDPRYDLARLSVAEDAIFRPALEGYGLELEAELSRTLACYRAIQRVDALHYELMAGGDWFDVYRQTIIDWLAPQRT</sequence>
<accession>A0A7Y9I9V1</accession>
<keyword evidence="3" id="KW-0808">Transferase</keyword>
<organism evidence="3 4">
    <name type="scientific">Microlunatus parietis</name>
    <dbReference type="NCBI Taxonomy" id="682979"/>
    <lineage>
        <taxon>Bacteria</taxon>
        <taxon>Bacillati</taxon>
        <taxon>Actinomycetota</taxon>
        <taxon>Actinomycetes</taxon>
        <taxon>Propionibacteriales</taxon>
        <taxon>Propionibacteriaceae</taxon>
        <taxon>Microlunatus</taxon>
    </lineage>
</organism>
<feature type="domain" description="Aminoglycoside phosphotransferase" evidence="2">
    <location>
        <begin position="55"/>
        <end position="276"/>
    </location>
</feature>
<dbReference type="Gene3D" id="3.90.1200.10">
    <property type="match status" value="1"/>
</dbReference>
<dbReference type="Proteomes" id="UP000569914">
    <property type="component" value="Unassembled WGS sequence"/>
</dbReference>
<keyword evidence="4" id="KW-1185">Reference proteome</keyword>
<reference evidence="3 4" key="1">
    <citation type="submission" date="2020-07" db="EMBL/GenBank/DDBJ databases">
        <title>Sequencing the genomes of 1000 actinobacteria strains.</title>
        <authorList>
            <person name="Klenk H.-P."/>
        </authorList>
    </citation>
    <scope>NUCLEOTIDE SEQUENCE [LARGE SCALE GENOMIC DNA]</scope>
    <source>
        <strain evidence="3 4">DSM 22083</strain>
    </source>
</reference>
<dbReference type="GO" id="GO:0016301">
    <property type="term" value="F:kinase activity"/>
    <property type="evidence" value="ECO:0007669"/>
    <property type="project" value="UniProtKB-KW"/>
</dbReference>
<dbReference type="InterPro" id="IPR051678">
    <property type="entry name" value="AGP_Transferase"/>
</dbReference>
<evidence type="ECO:0000259" key="2">
    <source>
        <dbReference type="Pfam" id="PF01636"/>
    </source>
</evidence>
<evidence type="ECO:0000313" key="3">
    <source>
        <dbReference type="EMBL" id="NYE72636.1"/>
    </source>
</evidence>
<comment type="caution">
    <text evidence="3">The sequence shown here is derived from an EMBL/GenBank/DDBJ whole genome shotgun (WGS) entry which is preliminary data.</text>
</comment>
<proteinExistence type="predicted"/>
<dbReference type="PANTHER" id="PTHR21310:SF15">
    <property type="entry name" value="AMINOGLYCOSIDE PHOSPHOTRANSFERASE DOMAIN-CONTAINING PROTEIN"/>
    <property type="match status" value="1"/>
</dbReference>
<feature type="compositionally biased region" description="Low complexity" evidence="1">
    <location>
        <begin position="1"/>
        <end position="15"/>
    </location>
</feature>
<dbReference type="RefSeq" id="WP_179753578.1">
    <property type="nucleotide sequence ID" value="NZ_JACCBU010000001.1"/>
</dbReference>
<keyword evidence="3" id="KW-0418">Kinase</keyword>
<evidence type="ECO:0000256" key="1">
    <source>
        <dbReference type="SAM" id="MobiDB-lite"/>
    </source>
</evidence>
<dbReference type="InterPro" id="IPR002575">
    <property type="entry name" value="Aminoglycoside_PTrfase"/>
</dbReference>
<protein>
    <submittedName>
        <fullName evidence="3">Aminoglycoside phosphotransferase (APT) family kinase protein</fullName>
    </submittedName>
</protein>
<dbReference type="InterPro" id="IPR011009">
    <property type="entry name" value="Kinase-like_dom_sf"/>
</dbReference>
<evidence type="ECO:0000313" key="4">
    <source>
        <dbReference type="Proteomes" id="UP000569914"/>
    </source>
</evidence>
<name>A0A7Y9I9V1_9ACTN</name>
<dbReference type="AlphaFoldDB" id="A0A7Y9I9V1"/>
<dbReference type="EMBL" id="JACCBU010000001">
    <property type="protein sequence ID" value="NYE72636.1"/>
    <property type="molecule type" value="Genomic_DNA"/>
</dbReference>